<evidence type="ECO:0000313" key="3">
    <source>
        <dbReference type="Proteomes" id="UP001617511"/>
    </source>
</evidence>
<gene>
    <name evidence="2" type="ORF">ACIP2Z_36165</name>
</gene>
<feature type="region of interest" description="Disordered" evidence="1">
    <location>
        <begin position="180"/>
        <end position="199"/>
    </location>
</feature>
<evidence type="ECO:0000256" key="1">
    <source>
        <dbReference type="SAM" id="MobiDB-lite"/>
    </source>
</evidence>
<proteinExistence type="predicted"/>
<evidence type="ECO:0000313" key="2">
    <source>
        <dbReference type="EMBL" id="MFJ4084369.1"/>
    </source>
</evidence>
<feature type="region of interest" description="Disordered" evidence="1">
    <location>
        <begin position="1"/>
        <end position="34"/>
    </location>
</feature>
<dbReference type="Proteomes" id="UP001617511">
    <property type="component" value="Unassembled WGS sequence"/>
</dbReference>
<accession>A0ABW8FQK6</accession>
<name>A0ABW8FQK6_9ACTN</name>
<feature type="region of interest" description="Disordered" evidence="1">
    <location>
        <begin position="50"/>
        <end position="83"/>
    </location>
</feature>
<dbReference type="RefSeq" id="WP_402075878.1">
    <property type="nucleotide sequence ID" value="NZ_JBIVGG010000018.1"/>
</dbReference>
<dbReference type="EMBL" id="JBIVGG010000018">
    <property type="protein sequence ID" value="MFJ4084369.1"/>
    <property type="molecule type" value="Genomic_DNA"/>
</dbReference>
<reference evidence="2 3" key="1">
    <citation type="submission" date="2024-10" db="EMBL/GenBank/DDBJ databases">
        <title>The Natural Products Discovery Center: Release of the First 8490 Sequenced Strains for Exploring Actinobacteria Biosynthetic Diversity.</title>
        <authorList>
            <person name="Kalkreuter E."/>
            <person name="Kautsar S.A."/>
            <person name="Yang D."/>
            <person name="Bader C.D."/>
            <person name="Teijaro C.N."/>
            <person name="Fluegel L."/>
            <person name="Davis C.M."/>
            <person name="Simpson J.R."/>
            <person name="Lauterbach L."/>
            <person name="Steele A.D."/>
            <person name="Gui C."/>
            <person name="Meng S."/>
            <person name="Li G."/>
            <person name="Viehrig K."/>
            <person name="Ye F."/>
            <person name="Su P."/>
            <person name="Kiefer A.F."/>
            <person name="Nichols A."/>
            <person name="Cepeda A.J."/>
            <person name="Yan W."/>
            <person name="Fan B."/>
            <person name="Jiang Y."/>
            <person name="Adhikari A."/>
            <person name="Zheng C.-J."/>
            <person name="Schuster L."/>
            <person name="Cowan T.M."/>
            <person name="Smanski M.J."/>
            <person name="Chevrette M.G."/>
            <person name="De Carvalho L.P.S."/>
            <person name="Shen B."/>
        </authorList>
    </citation>
    <scope>NUCLEOTIDE SEQUENCE [LARGE SCALE GENOMIC DNA]</scope>
    <source>
        <strain evidence="2 3">NPDC089932</strain>
    </source>
</reference>
<comment type="caution">
    <text evidence="2">The sequence shown here is derived from an EMBL/GenBank/DDBJ whole genome shotgun (WGS) entry which is preliminary data.</text>
</comment>
<protein>
    <submittedName>
        <fullName evidence="2">Uncharacterized protein</fullName>
    </submittedName>
</protein>
<organism evidence="2 3">
    <name type="scientific">Streptomyces iakyrus</name>
    <dbReference type="NCBI Taxonomy" id="68219"/>
    <lineage>
        <taxon>Bacteria</taxon>
        <taxon>Bacillati</taxon>
        <taxon>Actinomycetota</taxon>
        <taxon>Actinomycetes</taxon>
        <taxon>Kitasatosporales</taxon>
        <taxon>Streptomycetaceae</taxon>
        <taxon>Streptomyces</taxon>
    </lineage>
</organism>
<sequence>MDTATPRTPRTRRPAHPSPRPGHGHASVPGEMDTPLAVFVGTQFAAALHEGLSRAGRPRDARPARPDDSQPLARPPGSTAAPQDALLAGHAGEILARFGAGLRDVPGITAAERARMTAWARRVLGAAGPAGPAGGGVAARWAALAGPLLVESAAEVLPEDSADGTRALGALARAIRLTGTGGTRSGDLGLPDWRKQRLQ</sequence>
<keyword evidence="3" id="KW-1185">Reference proteome</keyword>
<feature type="compositionally biased region" description="Basic and acidic residues" evidence="1">
    <location>
        <begin position="57"/>
        <end position="68"/>
    </location>
</feature>